<dbReference type="Pfam" id="PF03861">
    <property type="entry name" value="ANTAR"/>
    <property type="match status" value="1"/>
</dbReference>
<gene>
    <name evidence="3" type="ORF">KV110_10710</name>
</gene>
<feature type="domain" description="ANTAR" evidence="2">
    <location>
        <begin position="175"/>
        <end position="230"/>
    </location>
</feature>
<dbReference type="RefSeq" id="WP_218475559.1">
    <property type="nucleotide sequence ID" value="NZ_BAABJN010000001.1"/>
</dbReference>
<keyword evidence="4" id="KW-1185">Reference proteome</keyword>
<sequence length="260" mass="27220">MTTARTRLAIAELTSTLTTDFDVPTLLHAVAAHARECFDAVSAVVILVDSRQSAESPGLQIVAEASRDGVSADPRLNVTGPGSASARDGVVAMIADLDEGADLRWPQYRQQALAAGLRSIRAFPVIALTVPLGSVVVHVDEPWGNARPNDFGQILADLIAIALSTGRVEGRRASTSETVEAVLHGTTVIAAAVGVLAEYFDLNIAAARHYLVRLARAHGVTPTDHARAIVEAQNAAPQDPGAAGILHAPPDLAPPRHIDI</sequence>
<dbReference type="SMART" id="SM00065">
    <property type="entry name" value="GAF"/>
    <property type="match status" value="1"/>
</dbReference>
<evidence type="ECO:0000259" key="2">
    <source>
        <dbReference type="SMART" id="SM01012"/>
    </source>
</evidence>
<evidence type="ECO:0000313" key="4">
    <source>
        <dbReference type="Proteomes" id="UP000694257"/>
    </source>
</evidence>
<dbReference type="Pfam" id="PF01590">
    <property type="entry name" value="GAF"/>
    <property type="match status" value="1"/>
</dbReference>
<evidence type="ECO:0000313" key="3">
    <source>
        <dbReference type="EMBL" id="QXN93505.1"/>
    </source>
</evidence>
<dbReference type="InterPro" id="IPR003018">
    <property type="entry name" value="GAF"/>
</dbReference>
<protein>
    <submittedName>
        <fullName evidence="3">ANTAR domain-containing protein</fullName>
    </submittedName>
</protein>
<evidence type="ECO:0000259" key="1">
    <source>
        <dbReference type="SMART" id="SM00065"/>
    </source>
</evidence>
<proteinExistence type="predicted"/>
<accession>A0ABX8RV51</accession>
<organism evidence="3 4">
    <name type="scientific">Nocardia iowensis</name>
    <dbReference type="NCBI Taxonomy" id="204891"/>
    <lineage>
        <taxon>Bacteria</taxon>
        <taxon>Bacillati</taxon>
        <taxon>Actinomycetota</taxon>
        <taxon>Actinomycetes</taxon>
        <taxon>Mycobacteriales</taxon>
        <taxon>Nocardiaceae</taxon>
        <taxon>Nocardia</taxon>
    </lineage>
</organism>
<dbReference type="InterPro" id="IPR005561">
    <property type="entry name" value="ANTAR"/>
</dbReference>
<dbReference type="EMBL" id="CP078145">
    <property type="protein sequence ID" value="QXN93505.1"/>
    <property type="molecule type" value="Genomic_DNA"/>
</dbReference>
<reference evidence="3 4" key="1">
    <citation type="submission" date="2021-07" db="EMBL/GenBank/DDBJ databases">
        <title>Whole Genome Sequence of Nocardia Iowensis.</title>
        <authorList>
            <person name="Lamm A."/>
            <person name="Collins-Fairclough A.M."/>
            <person name="Bunk B."/>
            <person name="Sproer C."/>
        </authorList>
    </citation>
    <scope>NUCLEOTIDE SEQUENCE [LARGE SCALE GENOMIC DNA]</scope>
    <source>
        <strain evidence="3 4">NRRL 5646</strain>
    </source>
</reference>
<dbReference type="Proteomes" id="UP000694257">
    <property type="component" value="Chromosome"/>
</dbReference>
<feature type="domain" description="GAF" evidence="1">
    <location>
        <begin position="22"/>
        <end position="173"/>
    </location>
</feature>
<dbReference type="SMART" id="SM01012">
    <property type="entry name" value="ANTAR"/>
    <property type="match status" value="1"/>
</dbReference>
<name>A0ABX8RV51_NOCIO</name>